<keyword evidence="6" id="KW-0143">Chaperone</keyword>
<dbReference type="PANTHER" id="PTHR47861:SF3">
    <property type="entry name" value="FKBP-TYPE PEPTIDYL-PROLYL CIS-TRANS ISOMERASE SLYD"/>
    <property type="match status" value="1"/>
</dbReference>
<comment type="function">
    <text evidence="8">Also involved in hydrogenase metallocenter assembly, probably by participating in the nickel insertion step. This function in hydrogenase biosynthesis requires chaperone activity and the presence of the metal-binding domain, but not PPIase activity.</text>
</comment>
<protein>
    <recommendedName>
        <fullName evidence="10">Peptidyl-prolyl cis-trans isomerase</fullName>
        <ecNumber evidence="10">5.2.1.8</ecNumber>
    </recommendedName>
</protein>
<comment type="catalytic activity">
    <reaction evidence="1 9 10">
        <text>[protein]-peptidylproline (omega=180) = [protein]-peptidylproline (omega=0)</text>
        <dbReference type="Rhea" id="RHEA:16237"/>
        <dbReference type="Rhea" id="RHEA-COMP:10747"/>
        <dbReference type="Rhea" id="RHEA-COMP:10748"/>
        <dbReference type="ChEBI" id="CHEBI:83833"/>
        <dbReference type="ChEBI" id="CHEBI:83834"/>
        <dbReference type="EC" id="5.2.1.8"/>
    </reaction>
</comment>
<evidence type="ECO:0000256" key="10">
    <source>
        <dbReference type="RuleBase" id="RU003915"/>
    </source>
</evidence>
<dbReference type="EMBL" id="CP101717">
    <property type="protein sequence ID" value="WLD57372.1"/>
    <property type="molecule type" value="Genomic_DNA"/>
</dbReference>
<proteinExistence type="inferred from homology"/>
<dbReference type="GO" id="GO:0005737">
    <property type="term" value="C:cytoplasm"/>
    <property type="evidence" value="ECO:0007669"/>
    <property type="project" value="UniProtKB-SubCell"/>
</dbReference>
<keyword evidence="4" id="KW-0963">Cytoplasm</keyword>
<dbReference type="AlphaFoldDB" id="A0AB38YDW5"/>
<evidence type="ECO:0000256" key="1">
    <source>
        <dbReference type="ARBA" id="ARBA00000971"/>
    </source>
</evidence>
<evidence type="ECO:0000259" key="11">
    <source>
        <dbReference type="PROSITE" id="PS50059"/>
    </source>
</evidence>
<dbReference type="SUPFAM" id="SSF54534">
    <property type="entry name" value="FKBP-like"/>
    <property type="match status" value="1"/>
</dbReference>
<evidence type="ECO:0000256" key="2">
    <source>
        <dbReference type="ARBA" id="ARBA00004496"/>
    </source>
</evidence>
<dbReference type="GO" id="GO:0003755">
    <property type="term" value="F:peptidyl-prolyl cis-trans isomerase activity"/>
    <property type="evidence" value="ECO:0007669"/>
    <property type="project" value="UniProtKB-UniRule"/>
</dbReference>
<comment type="similarity">
    <text evidence="3 10">Belongs to the FKBP-type PPIase family.</text>
</comment>
<comment type="subcellular location">
    <subcellularLocation>
        <location evidence="2">Cytoplasm</location>
    </subcellularLocation>
</comment>
<keyword evidence="7 9" id="KW-0413">Isomerase</keyword>
<feature type="domain" description="PPIase FKBP-type" evidence="11">
    <location>
        <begin position="5"/>
        <end position="79"/>
    </location>
</feature>
<dbReference type="RefSeq" id="WP_304994658.1">
    <property type="nucleotide sequence ID" value="NZ_CP101717.1"/>
</dbReference>
<evidence type="ECO:0000256" key="3">
    <source>
        <dbReference type="ARBA" id="ARBA00006577"/>
    </source>
</evidence>
<dbReference type="PROSITE" id="PS50059">
    <property type="entry name" value="FKBP_PPIASE"/>
    <property type="match status" value="1"/>
</dbReference>
<gene>
    <name evidence="12" type="ORF">NFC81_11670</name>
</gene>
<dbReference type="EC" id="5.2.1.8" evidence="10"/>
<accession>A0AB38YDW5</accession>
<dbReference type="Gene3D" id="3.10.50.40">
    <property type="match status" value="1"/>
</dbReference>
<dbReference type="Pfam" id="PF00254">
    <property type="entry name" value="FKBP_C"/>
    <property type="match status" value="1"/>
</dbReference>
<keyword evidence="5 9" id="KW-0697">Rotamase</keyword>
<dbReference type="InterPro" id="IPR001179">
    <property type="entry name" value="PPIase_FKBP_dom"/>
</dbReference>
<name>A0AB38YDW5_9GAMM</name>
<evidence type="ECO:0000256" key="6">
    <source>
        <dbReference type="ARBA" id="ARBA00023186"/>
    </source>
</evidence>
<evidence type="ECO:0000256" key="9">
    <source>
        <dbReference type="PROSITE-ProRule" id="PRU00277"/>
    </source>
</evidence>
<evidence type="ECO:0000313" key="12">
    <source>
        <dbReference type="EMBL" id="WLD57372.1"/>
    </source>
</evidence>
<dbReference type="InterPro" id="IPR046357">
    <property type="entry name" value="PPIase_dom_sf"/>
</dbReference>
<evidence type="ECO:0000256" key="8">
    <source>
        <dbReference type="ARBA" id="ARBA00037071"/>
    </source>
</evidence>
<evidence type="ECO:0000256" key="5">
    <source>
        <dbReference type="ARBA" id="ARBA00023110"/>
    </source>
</evidence>
<organism evidence="12">
    <name type="scientific">Salinispirillum sp. LH 10-3-1</name>
    <dbReference type="NCBI Taxonomy" id="2952525"/>
    <lineage>
        <taxon>Bacteria</taxon>
        <taxon>Pseudomonadati</taxon>
        <taxon>Pseudomonadota</taxon>
        <taxon>Gammaproteobacteria</taxon>
        <taxon>Oceanospirillales</taxon>
        <taxon>Saccharospirillaceae</taxon>
        <taxon>Salinispirillum</taxon>
    </lineage>
</organism>
<dbReference type="GO" id="GO:0042026">
    <property type="term" value="P:protein refolding"/>
    <property type="evidence" value="ECO:0007669"/>
    <property type="project" value="UniProtKB-ARBA"/>
</dbReference>
<evidence type="ECO:0000256" key="4">
    <source>
        <dbReference type="ARBA" id="ARBA00022490"/>
    </source>
</evidence>
<evidence type="ECO:0000256" key="7">
    <source>
        <dbReference type="ARBA" id="ARBA00023235"/>
    </source>
</evidence>
<reference evidence="12" key="1">
    <citation type="submission" date="2022-07" db="EMBL/GenBank/DDBJ databases">
        <title>Complete genome sequence of Salinispirillum sp. LH10-3-1 capable of multiple carbohydrate inversion isolated from a soda lake.</title>
        <authorList>
            <person name="Liu J."/>
            <person name="Zhai Y."/>
            <person name="Zhang H."/>
            <person name="Yang H."/>
            <person name="Qu J."/>
            <person name="Li J."/>
        </authorList>
    </citation>
    <scope>NUCLEOTIDE SEQUENCE</scope>
    <source>
        <strain evidence="12">LH 10-3-1</strain>
    </source>
</reference>
<dbReference type="PANTHER" id="PTHR47861">
    <property type="entry name" value="FKBP-TYPE PEPTIDYL-PROLYL CIS-TRANS ISOMERASE SLYD"/>
    <property type="match status" value="1"/>
</dbReference>
<sequence length="159" mass="16764">MIAQDKAVAIQYSVKDETGTQVDSSEGRGPLWYLHGHSNIIPGLENALAGLKEGDTFAAEIAPADAYGDHNDALVQRVPIAAFQGVEKIEVGMVFNAQTDGGPVQVEVTAVEEDVVVVDGNHPLAGKSLSFSGSVEVVRDATAEELQHGHVHEGDNADH</sequence>